<protein>
    <submittedName>
        <fullName evidence="3">Uncharacterized protein</fullName>
    </submittedName>
</protein>
<organism evidence="3 4">
    <name type="scientific">Elysia marginata</name>
    <dbReference type="NCBI Taxonomy" id="1093978"/>
    <lineage>
        <taxon>Eukaryota</taxon>
        <taxon>Metazoa</taxon>
        <taxon>Spiralia</taxon>
        <taxon>Lophotrochozoa</taxon>
        <taxon>Mollusca</taxon>
        <taxon>Gastropoda</taxon>
        <taxon>Heterobranchia</taxon>
        <taxon>Euthyneura</taxon>
        <taxon>Panpulmonata</taxon>
        <taxon>Sacoglossa</taxon>
        <taxon>Placobranchoidea</taxon>
        <taxon>Plakobranchidae</taxon>
        <taxon>Elysia</taxon>
    </lineage>
</organism>
<feature type="region of interest" description="Disordered" evidence="1">
    <location>
        <begin position="119"/>
        <end position="150"/>
    </location>
</feature>
<name>A0AAV4I7S7_9GAST</name>
<gene>
    <name evidence="3" type="ORF">ElyMa_004674000</name>
</gene>
<proteinExistence type="predicted"/>
<comment type="caution">
    <text evidence="3">The sequence shown here is derived from an EMBL/GenBank/DDBJ whole genome shotgun (WGS) entry which is preliminary data.</text>
</comment>
<feature type="signal peptide" evidence="2">
    <location>
        <begin position="1"/>
        <end position="23"/>
    </location>
</feature>
<accession>A0AAV4I7S7</accession>
<evidence type="ECO:0000313" key="4">
    <source>
        <dbReference type="Proteomes" id="UP000762676"/>
    </source>
</evidence>
<sequence>MTRSPQLCLVAMFCTALPSLTKSIQGIESMPYDPHLVTSLSLINGNGFLGVLGIAQDVELSRSNKSSEDSKPTEMTAQIQAMKPGTVKTVGDKEILTALRIFPQAVIAIDDPQHSSKEIQLKSRQRKVRHHRRKATRSSRPKRRHRINENKRKYIVEIAIPSQERTKKFQHMFVG</sequence>
<keyword evidence="2" id="KW-0732">Signal</keyword>
<keyword evidence="4" id="KW-1185">Reference proteome</keyword>
<reference evidence="3 4" key="1">
    <citation type="journal article" date="2021" name="Elife">
        <title>Chloroplast acquisition without the gene transfer in kleptoplastic sea slugs, Plakobranchus ocellatus.</title>
        <authorList>
            <person name="Maeda T."/>
            <person name="Takahashi S."/>
            <person name="Yoshida T."/>
            <person name="Shimamura S."/>
            <person name="Takaki Y."/>
            <person name="Nagai Y."/>
            <person name="Toyoda A."/>
            <person name="Suzuki Y."/>
            <person name="Arimoto A."/>
            <person name="Ishii H."/>
            <person name="Satoh N."/>
            <person name="Nishiyama T."/>
            <person name="Hasebe M."/>
            <person name="Maruyama T."/>
            <person name="Minagawa J."/>
            <person name="Obokata J."/>
            <person name="Shigenobu S."/>
        </authorList>
    </citation>
    <scope>NUCLEOTIDE SEQUENCE [LARGE SCALE GENOMIC DNA]</scope>
</reference>
<evidence type="ECO:0000256" key="1">
    <source>
        <dbReference type="SAM" id="MobiDB-lite"/>
    </source>
</evidence>
<feature type="chain" id="PRO_5043495350" evidence="2">
    <location>
        <begin position="24"/>
        <end position="175"/>
    </location>
</feature>
<evidence type="ECO:0000313" key="3">
    <source>
        <dbReference type="EMBL" id="GFS05154.1"/>
    </source>
</evidence>
<dbReference type="EMBL" id="BMAT01009374">
    <property type="protein sequence ID" value="GFS05154.1"/>
    <property type="molecule type" value="Genomic_DNA"/>
</dbReference>
<feature type="compositionally biased region" description="Basic residues" evidence="1">
    <location>
        <begin position="123"/>
        <end position="146"/>
    </location>
</feature>
<evidence type="ECO:0000256" key="2">
    <source>
        <dbReference type="SAM" id="SignalP"/>
    </source>
</evidence>
<dbReference type="AlphaFoldDB" id="A0AAV4I7S7"/>
<dbReference type="Proteomes" id="UP000762676">
    <property type="component" value="Unassembled WGS sequence"/>
</dbReference>